<protein>
    <recommendedName>
        <fullName evidence="7">Succinate dehydrogenase [ubiquinone] iron-sulfur subunit, mitochondrial</fullName>
        <ecNumber evidence="6">1.3.5.1</ecNumber>
    </recommendedName>
    <alternativeName>
        <fullName evidence="18">Iron-sulfur subunit of complex II</fullName>
    </alternativeName>
</protein>
<comment type="cofactor">
    <cofactor evidence="2">
        <name>[4Fe-4S] cluster</name>
        <dbReference type="ChEBI" id="CHEBI:49883"/>
    </cofactor>
</comment>
<evidence type="ECO:0000256" key="5">
    <source>
        <dbReference type="ARBA" id="ARBA00009433"/>
    </source>
</evidence>
<proteinExistence type="inferred from homology"/>
<evidence type="ECO:0000313" key="24">
    <source>
        <dbReference type="EMBL" id="KAF3426372.1"/>
    </source>
</evidence>
<evidence type="ECO:0000256" key="8">
    <source>
        <dbReference type="ARBA" id="ARBA00022448"/>
    </source>
</evidence>
<keyword evidence="8" id="KW-0813">Transport</keyword>
<dbReference type="EMBL" id="WNWW01000325">
    <property type="protein sequence ID" value="KAF3426372.1"/>
    <property type="molecule type" value="Genomic_DNA"/>
</dbReference>
<comment type="subcellular location">
    <subcellularLocation>
        <location evidence="3">Mitochondrion inner membrane</location>
        <topology evidence="3">Peripheral membrane protein</topology>
        <orientation evidence="3">Matrix side</orientation>
    </subcellularLocation>
</comment>
<dbReference type="PROSITE" id="PS00197">
    <property type="entry name" value="2FE2S_FER_1"/>
    <property type="match status" value="1"/>
</dbReference>
<evidence type="ECO:0000256" key="13">
    <source>
        <dbReference type="ARBA" id="ARBA00022982"/>
    </source>
</evidence>
<dbReference type="InterPro" id="IPR050573">
    <property type="entry name" value="SDH/FRD_Iron-Sulfur"/>
</dbReference>
<feature type="domain" description="4Fe-4S ferredoxin-type" evidence="23">
    <location>
        <begin position="261"/>
        <end position="335"/>
    </location>
</feature>
<organism evidence="24 25">
    <name type="scientific">Frieseomelitta varia</name>
    <dbReference type="NCBI Taxonomy" id="561572"/>
    <lineage>
        <taxon>Eukaryota</taxon>
        <taxon>Metazoa</taxon>
        <taxon>Ecdysozoa</taxon>
        <taxon>Arthropoda</taxon>
        <taxon>Hexapoda</taxon>
        <taxon>Insecta</taxon>
        <taxon>Pterygota</taxon>
        <taxon>Neoptera</taxon>
        <taxon>Endopterygota</taxon>
        <taxon>Hymenoptera</taxon>
        <taxon>Apocrita</taxon>
        <taxon>Aculeata</taxon>
        <taxon>Apoidea</taxon>
        <taxon>Anthophila</taxon>
        <taxon>Apidae</taxon>
        <taxon>Frieseomelitta</taxon>
    </lineage>
</organism>
<evidence type="ECO:0000313" key="25">
    <source>
        <dbReference type="Proteomes" id="UP000655588"/>
    </source>
</evidence>
<evidence type="ECO:0000256" key="16">
    <source>
        <dbReference type="ARBA" id="ARBA00023014"/>
    </source>
</evidence>
<reference evidence="24" key="1">
    <citation type="submission" date="2019-11" db="EMBL/GenBank/DDBJ databases">
        <title>The nuclear and mitochondrial genomes of Frieseomelitta varia - a highly eusocial stingless bee (Meliponini) with a permanently sterile worker caste.</title>
        <authorList>
            <person name="Freitas F.C.P."/>
            <person name="Lourenco A.P."/>
            <person name="Nunes F.M.F."/>
            <person name="Paschoal A.R."/>
            <person name="Abreu F.C.P."/>
            <person name="Barbin F.O."/>
            <person name="Bataglia L."/>
            <person name="Cardoso-Junior C.A.M."/>
            <person name="Cervoni M.S."/>
            <person name="Silva S.R."/>
            <person name="Dalarmi F."/>
            <person name="Del Lama M.A."/>
            <person name="Depintor T.S."/>
            <person name="Ferreira K.M."/>
            <person name="Goria P.S."/>
            <person name="Jaskot M.C."/>
            <person name="Lago D.C."/>
            <person name="Luna-Lucena D."/>
            <person name="Moda L.M."/>
            <person name="Nascimento L."/>
            <person name="Pedrino M."/>
            <person name="Rabico F.O."/>
            <person name="Sanches F.C."/>
            <person name="Santos D.E."/>
            <person name="Santos C.G."/>
            <person name="Vieira J."/>
            <person name="Lopes T.F."/>
            <person name="Barchuk A.R."/>
            <person name="Hartfelder K."/>
            <person name="Simoes Z.L.P."/>
            <person name="Bitondi M.M.G."/>
            <person name="Pinheiro D.G."/>
        </authorList>
    </citation>
    <scope>NUCLEOTIDE SEQUENCE</scope>
    <source>
        <strain evidence="24">USP_RPSP 00005682</strain>
        <tissue evidence="24">Whole individual</tissue>
    </source>
</reference>
<dbReference type="InterPro" id="IPR006058">
    <property type="entry name" value="2Fe2S_fd_BS"/>
</dbReference>
<dbReference type="GO" id="GO:0051537">
    <property type="term" value="F:2 iron, 2 sulfur cluster binding"/>
    <property type="evidence" value="ECO:0007669"/>
    <property type="project" value="UniProtKB-KW"/>
</dbReference>
<evidence type="ECO:0000256" key="4">
    <source>
        <dbReference type="ARBA" id="ARBA00004788"/>
    </source>
</evidence>
<dbReference type="PROSITE" id="PS00198">
    <property type="entry name" value="4FE4S_FER_1"/>
    <property type="match status" value="1"/>
</dbReference>
<dbReference type="GO" id="GO:0051539">
    <property type="term" value="F:4 iron, 4 sulfur cluster binding"/>
    <property type="evidence" value="ECO:0007669"/>
    <property type="project" value="UniProtKB-KW"/>
</dbReference>
<evidence type="ECO:0000256" key="6">
    <source>
        <dbReference type="ARBA" id="ARBA00012792"/>
    </source>
</evidence>
<evidence type="ECO:0000259" key="23">
    <source>
        <dbReference type="Pfam" id="PF13183"/>
    </source>
</evidence>
<accession>A0A833W7F3</accession>
<dbReference type="GO" id="GO:0046872">
    <property type="term" value="F:metal ion binding"/>
    <property type="evidence" value="ECO:0007669"/>
    <property type="project" value="UniProtKB-KW"/>
</dbReference>
<keyword evidence="9" id="KW-0004">4Fe-4S</keyword>
<keyword evidence="10" id="KW-0816">Tricarboxylic acid cycle</keyword>
<sequence length="378" mass="43761">MFNLNIINYASRFWSCTTASLRRGMCQNSRFPSHRFLSSSRQKTEKQLSETENVINAEVAAVKECKAPTKEKKVVEKPRLQTVRIYRWNPEKPDVKPYMQQFSIDLNKCGTMILDVLTLIKAEHDPTLSYRRSCREGICGTCAMNINGVNTLACVTFNPQFVRNDHSKNCKKPKMLYDVSLLKLCSILLFTSRKVKESPKPIIIYPLPHSYVIRDLITDMEQFLKQYQTIEPFLKRPGEENFIGLRQILQSPKDRDKLNGLYECVLCGCCTYSCPPYWWLGDKFLGPATLLQAYRWIIDSRDMGHKERLSKLRDFYSVYRCHTIFNCTKTCPKGLNPGKAIAQIKRLIAGLTKKERPQMETPLPNPCNGEEQYPCRKK</sequence>
<keyword evidence="12" id="KW-0479">Metal-binding</keyword>
<evidence type="ECO:0000256" key="7">
    <source>
        <dbReference type="ARBA" id="ARBA00016766"/>
    </source>
</evidence>
<keyword evidence="17" id="KW-0003">3Fe-4S</keyword>
<evidence type="ECO:0000256" key="15">
    <source>
        <dbReference type="ARBA" id="ARBA00023004"/>
    </source>
</evidence>
<evidence type="ECO:0000256" key="21">
    <source>
        <dbReference type="SAM" id="MobiDB-lite"/>
    </source>
</evidence>
<dbReference type="SUPFAM" id="SSF46548">
    <property type="entry name" value="alpha-helical ferredoxin"/>
    <property type="match status" value="1"/>
</dbReference>
<dbReference type="InterPro" id="IPR017900">
    <property type="entry name" value="4Fe4S_Fe_S_CS"/>
</dbReference>
<dbReference type="SUPFAM" id="SSF54292">
    <property type="entry name" value="2Fe-2S ferredoxin-like"/>
    <property type="match status" value="1"/>
</dbReference>
<dbReference type="InterPro" id="IPR017896">
    <property type="entry name" value="4Fe4S_Fe-S-bd"/>
</dbReference>
<dbReference type="AlphaFoldDB" id="A0A833W7F3"/>
<keyword evidence="15" id="KW-0408">Iron</keyword>
<evidence type="ECO:0000256" key="2">
    <source>
        <dbReference type="ARBA" id="ARBA00001966"/>
    </source>
</evidence>
<keyword evidence="25" id="KW-1185">Reference proteome</keyword>
<dbReference type="InterPro" id="IPR012675">
    <property type="entry name" value="Beta-grasp_dom_sf"/>
</dbReference>
<comment type="cofactor">
    <cofactor evidence="19">
        <name>[2Fe-2S] cluster</name>
        <dbReference type="ChEBI" id="CHEBI:190135"/>
    </cofactor>
</comment>
<dbReference type="PANTHER" id="PTHR11921">
    <property type="entry name" value="SUCCINATE DEHYDROGENASE IRON-SULFUR PROTEIN"/>
    <property type="match status" value="1"/>
</dbReference>
<dbReference type="Proteomes" id="UP000655588">
    <property type="component" value="Unassembled WGS sequence"/>
</dbReference>
<dbReference type="InterPro" id="IPR001041">
    <property type="entry name" value="2Fe-2S_ferredoxin-type"/>
</dbReference>
<dbReference type="FunFam" id="1.10.1060.10:FF:000001">
    <property type="entry name" value="Succinate dehydrogenase iron-sulfur subunit SdhB"/>
    <property type="match status" value="1"/>
</dbReference>
<gene>
    <name evidence="24" type="ORF">E2986_01890</name>
</gene>
<evidence type="ECO:0000256" key="14">
    <source>
        <dbReference type="ARBA" id="ARBA00023002"/>
    </source>
</evidence>
<evidence type="ECO:0000256" key="1">
    <source>
        <dbReference type="ARBA" id="ARBA00001927"/>
    </source>
</evidence>
<evidence type="ECO:0000256" key="10">
    <source>
        <dbReference type="ARBA" id="ARBA00022532"/>
    </source>
</evidence>
<keyword evidence="11" id="KW-0001">2Fe-2S</keyword>
<dbReference type="GO" id="GO:0022904">
    <property type="term" value="P:respiratory electron transport chain"/>
    <property type="evidence" value="ECO:0007669"/>
    <property type="project" value="TreeGrafter"/>
</dbReference>
<comment type="cofactor">
    <cofactor evidence="1">
        <name>[3Fe-4S] cluster</name>
        <dbReference type="ChEBI" id="CHEBI:21137"/>
    </cofactor>
</comment>
<evidence type="ECO:0000256" key="9">
    <source>
        <dbReference type="ARBA" id="ARBA00022485"/>
    </source>
</evidence>
<evidence type="ECO:0000256" key="20">
    <source>
        <dbReference type="ARBA" id="ARBA00049220"/>
    </source>
</evidence>
<feature type="region of interest" description="Disordered" evidence="21">
    <location>
        <begin position="357"/>
        <end position="378"/>
    </location>
</feature>
<dbReference type="InterPro" id="IPR036010">
    <property type="entry name" value="2Fe-2S_ferredoxin-like_sf"/>
</dbReference>
<dbReference type="Gene3D" id="3.10.20.30">
    <property type="match status" value="1"/>
</dbReference>
<dbReference type="NCBIfam" id="TIGR00384">
    <property type="entry name" value="dhsB"/>
    <property type="match status" value="1"/>
</dbReference>
<evidence type="ECO:0000256" key="19">
    <source>
        <dbReference type="ARBA" id="ARBA00034078"/>
    </source>
</evidence>
<keyword evidence="13" id="KW-0249">Electron transport</keyword>
<dbReference type="GO" id="GO:0006099">
    <property type="term" value="P:tricarboxylic acid cycle"/>
    <property type="evidence" value="ECO:0007669"/>
    <property type="project" value="UniProtKB-UniPathway"/>
</dbReference>
<comment type="caution">
    <text evidence="24">The sequence shown here is derived from an EMBL/GenBank/DDBJ whole genome shotgun (WGS) entry which is preliminary data.</text>
</comment>
<dbReference type="CDD" id="cd00207">
    <property type="entry name" value="fer2"/>
    <property type="match status" value="1"/>
</dbReference>
<dbReference type="GO" id="GO:0005743">
    <property type="term" value="C:mitochondrial inner membrane"/>
    <property type="evidence" value="ECO:0007669"/>
    <property type="project" value="UniProtKB-SubCell"/>
</dbReference>
<name>A0A833W7F3_9HYME</name>
<evidence type="ECO:0000256" key="11">
    <source>
        <dbReference type="ARBA" id="ARBA00022714"/>
    </source>
</evidence>
<dbReference type="GO" id="GO:0051538">
    <property type="term" value="F:3 iron, 4 sulfur cluster binding"/>
    <property type="evidence" value="ECO:0007669"/>
    <property type="project" value="UniProtKB-KW"/>
</dbReference>
<dbReference type="GO" id="GO:0009055">
    <property type="term" value="F:electron transfer activity"/>
    <property type="evidence" value="ECO:0007669"/>
    <property type="project" value="InterPro"/>
</dbReference>
<keyword evidence="14" id="KW-0560">Oxidoreductase</keyword>
<dbReference type="InterPro" id="IPR009051">
    <property type="entry name" value="Helical_ferredxn"/>
</dbReference>
<evidence type="ECO:0000256" key="12">
    <source>
        <dbReference type="ARBA" id="ARBA00022723"/>
    </source>
</evidence>
<dbReference type="EC" id="1.3.5.1" evidence="6"/>
<comment type="similarity">
    <text evidence="5">Belongs to the succinate dehydrogenase/fumarate reductase iron-sulfur protein family.</text>
</comment>
<evidence type="ECO:0000256" key="3">
    <source>
        <dbReference type="ARBA" id="ARBA00004443"/>
    </source>
</evidence>
<keyword evidence="16" id="KW-0411">Iron-sulfur</keyword>
<comment type="pathway">
    <text evidence="4">Carbohydrate metabolism; tricarboxylic acid cycle; fumarate from succinate (eukaryal route): step 1/1.</text>
</comment>
<dbReference type="Pfam" id="PF13085">
    <property type="entry name" value="Fer2_3"/>
    <property type="match status" value="1"/>
</dbReference>
<dbReference type="Gene3D" id="1.10.1060.10">
    <property type="entry name" value="Alpha-helical ferredoxin"/>
    <property type="match status" value="1"/>
</dbReference>
<dbReference type="PANTHER" id="PTHR11921:SF29">
    <property type="entry name" value="SUCCINATE DEHYDROGENASE [UBIQUINONE] IRON-SULFUR SUBUNIT, MITOCHONDRIAL"/>
    <property type="match status" value="1"/>
</dbReference>
<dbReference type="GO" id="GO:0008177">
    <property type="term" value="F:succinate dehydrogenase (quinone) activity"/>
    <property type="evidence" value="ECO:0007669"/>
    <property type="project" value="UniProtKB-EC"/>
</dbReference>
<evidence type="ECO:0000256" key="18">
    <source>
        <dbReference type="ARBA" id="ARBA00033304"/>
    </source>
</evidence>
<dbReference type="Pfam" id="PF13183">
    <property type="entry name" value="Fer4_8"/>
    <property type="match status" value="1"/>
</dbReference>
<dbReference type="InterPro" id="IPR004489">
    <property type="entry name" value="Succ_DH/fum_Rdtase_Fe-S"/>
</dbReference>
<evidence type="ECO:0000259" key="22">
    <source>
        <dbReference type="Pfam" id="PF13085"/>
    </source>
</evidence>
<feature type="domain" description="Succinate dehydogenase/fumarate reductase N-terminal" evidence="22">
    <location>
        <begin position="82"/>
        <end position="224"/>
    </location>
</feature>
<comment type="catalytic activity">
    <reaction evidence="20">
        <text>a quinone + succinate = fumarate + a quinol</text>
        <dbReference type="Rhea" id="RHEA:40523"/>
        <dbReference type="ChEBI" id="CHEBI:24646"/>
        <dbReference type="ChEBI" id="CHEBI:29806"/>
        <dbReference type="ChEBI" id="CHEBI:30031"/>
        <dbReference type="ChEBI" id="CHEBI:132124"/>
        <dbReference type="EC" id="1.3.5.1"/>
    </reaction>
</comment>
<dbReference type="UniPathway" id="UPA00223">
    <property type="reaction ID" value="UER01006"/>
</dbReference>
<evidence type="ECO:0000256" key="17">
    <source>
        <dbReference type="ARBA" id="ARBA00023291"/>
    </source>
</evidence>
<dbReference type="InterPro" id="IPR025192">
    <property type="entry name" value="Succ_DH/fum_Rdtase_N"/>
</dbReference>